<keyword evidence="4" id="KW-0540">Nuclease</keyword>
<dbReference type="AlphaFoldDB" id="A0A4U8V0W8"/>
<gene>
    <name evidence="10" type="ORF">L596_005643</name>
</gene>
<reference evidence="10 11" key="2">
    <citation type="journal article" date="2019" name="G3 (Bethesda)">
        <title>Hybrid Assembly of the Genome of the Entomopathogenic Nematode Steinernema carpocapsae Identifies the X-Chromosome.</title>
        <authorList>
            <person name="Serra L."/>
            <person name="Macchietto M."/>
            <person name="Macias-Munoz A."/>
            <person name="McGill C.J."/>
            <person name="Rodriguez I.M."/>
            <person name="Rodriguez B."/>
            <person name="Murad R."/>
            <person name="Mortazavi A."/>
        </authorList>
    </citation>
    <scope>NUCLEOTIDE SEQUENCE [LARGE SCALE GENOMIC DNA]</scope>
    <source>
        <strain evidence="10 11">ALL</strain>
    </source>
</reference>
<dbReference type="InterPro" id="IPR013520">
    <property type="entry name" value="Ribonucl_H"/>
</dbReference>
<evidence type="ECO:0000259" key="9">
    <source>
        <dbReference type="SMART" id="SM00479"/>
    </source>
</evidence>
<keyword evidence="7" id="KW-0539">Nucleus</keyword>
<dbReference type="InterPro" id="IPR036397">
    <property type="entry name" value="RNaseH_sf"/>
</dbReference>
<dbReference type="SMART" id="SM00479">
    <property type="entry name" value="EXOIII"/>
    <property type="match status" value="1"/>
</dbReference>
<dbReference type="STRING" id="34508.A0A4U8V0W8"/>
<dbReference type="SUPFAM" id="SSF53098">
    <property type="entry name" value="Ribonuclease H-like"/>
    <property type="match status" value="1"/>
</dbReference>
<dbReference type="CDD" id="cd06144">
    <property type="entry name" value="REX4_like"/>
    <property type="match status" value="1"/>
</dbReference>
<evidence type="ECO:0000256" key="8">
    <source>
        <dbReference type="SAM" id="MobiDB-lite"/>
    </source>
</evidence>
<comment type="subcellular location">
    <subcellularLocation>
        <location evidence="1">Nucleus</location>
    </subcellularLocation>
</comment>
<protein>
    <recommendedName>
        <fullName evidence="3">RNA exonuclease 4</fullName>
    </recommendedName>
</protein>
<keyword evidence="6" id="KW-0269">Exonuclease</keyword>
<keyword evidence="11" id="KW-1185">Reference proteome</keyword>
<dbReference type="GO" id="GO:0006364">
    <property type="term" value="P:rRNA processing"/>
    <property type="evidence" value="ECO:0007669"/>
    <property type="project" value="InterPro"/>
</dbReference>
<dbReference type="Pfam" id="PF00929">
    <property type="entry name" value="RNase_T"/>
    <property type="match status" value="1"/>
</dbReference>
<dbReference type="OrthoDB" id="8191639at2759"/>
<accession>A0A4U8V0W8</accession>
<dbReference type="InterPro" id="IPR012337">
    <property type="entry name" value="RNaseH-like_sf"/>
</dbReference>
<reference evidence="10 11" key="1">
    <citation type="journal article" date="2015" name="Genome Biol.">
        <title>Comparative genomics of Steinernema reveals deeply conserved gene regulatory networks.</title>
        <authorList>
            <person name="Dillman A.R."/>
            <person name="Macchietto M."/>
            <person name="Porter C.F."/>
            <person name="Rogers A."/>
            <person name="Williams B."/>
            <person name="Antoshechkin I."/>
            <person name="Lee M.M."/>
            <person name="Goodwin Z."/>
            <person name="Lu X."/>
            <person name="Lewis E.E."/>
            <person name="Goodrich-Blair H."/>
            <person name="Stock S.P."/>
            <person name="Adams B.J."/>
            <person name="Sternberg P.W."/>
            <person name="Mortazavi A."/>
        </authorList>
    </citation>
    <scope>NUCLEOTIDE SEQUENCE [LARGE SCALE GENOMIC DNA]</scope>
    <source>
        <strain evidence="10 11">ALL</strain>
    </source>
</reference>
<dbReference type="Proteomes" id="UP000298663">
    <property type="component" value="Unassembled WGS sequence"/>
</dbReference>
<proteinExistence type="inferred from homology"/>
<dbReference type="GO" id="GO:0005634">
    <property type="term" value="C:nucleus"/>
    <property type="evidence" value="ECO:0007669"/>
    <property type="project" value="UniProtKB-SubCell"/>
</dbReference>
<evidence type="ECO:0000256" key="5">
    <source>
        <dbReference type="ARBA" id="ARBA00022801"/>
    </source>
</evidence>
<evidence type="ECO:0000256" key="2">
    <source>
        <dbReference type="ARBA" id="ARBA00010489"/>
    </source>
</evidence>
<keyword evidence="5" id="KW-0378">Hydrolase</keyword>
<feature type="domain" description="Exonuclease" evidence="9">
    <location>
        <begin position="78"/>
        <end position="243"/>
    </location>
</feature>
<feature type="region of interest" description="Disordered" evidence="8">
    <location>
        <begin position="1"/>
        <end position="40"/>
    </location>
</feature>
<dbReference type="InterPro" id="IPR047021">
    <property type="entry name" value="REXO1/3/4-like"/>
</dbReference>
<name>A0A4U8V0W8_STECR</name>
<evidence type="ECO:0000256" key="6">
    <source>
        <dbReference type="ARBA" id="ARBA00022839"/>
    </source>
</evidence>
<evidence type="ECO:0000313" key="10">
    <source>
        <dbReference type="EMBL" id="TMS39054.1"/>
    </source>
</evidence>
<evidence type="ECO:0000256" key="3">
    <source>
        <dbReference type="ARBA" id="ARBA00016937"/>
    </source>
</evidence>
<evidence type="ECO:0000256" key="1">
    <source>
        <dbReference type="ARBA" id="ARBA00004123"/>
    </source>
</evidence>
<dbReference type="InterPro" id="IPR037431">
    <property type="entry name" value="REX4_DEDDh_dom"/>
</dbReference>
<dbReference type="GO" id="GO:0003676">
    <property type="term" value="F:nucleic acid binding"/>
    <property type="evidence" value="ECO:0007669"/>
    <property type="project" value="InterPro"/>
</dbReference>
<evidence type="ECO:0000313" key="11">
    <source>
        <dbReference type="Proteomes" id="UP000298663"/>
    </source>
</evidence>
<sequence length="249" mass="27948">MKTKMMSENWKQLQSELSSSQSSTASNPIFKRKNHAPINNKWKKQKEYIAGMSKDSKRAKQSTSGILDLEELKKSSKKVFAIDCEYVGAGFEGKDDILARVSIVDEEGNCVYDKYVFPTKQITDYRTDVSGIRPADLCEGKAESFDKVQQDVKAIMEGNIIVGHGFHNDLRVLQVSHPKSKTRDTAKFKPIQKACGVPGKTPSLKLVAQKLLCISIQSGEHSSVEDAKICMAAYRLYKANWESIMKKKF</sequence>
<dbReference type="GO" id="GO:0008408">
    <property type="term" value="F:3'-5' exonuclease activity"/>
    <property type="evidence" value="ECO:0007669"/>
    <property type="project" value="InterPro"/>
</dbReference>
<evidence type="ECO:0000256" key="4">
    <source>
        <dbReference type="ARBA" id="ARBA00022722"/>
    </source>
</evidence>
<dbReference type="Gene3D" id="3.30.420.10">
    <property type="entry name" value="Ribonuclease H-like superfamily/Ribonuclease H"/>
    <property type="match status" value="1"/>
</dbReference>
<organism evidence="10 11">
    <name type="scientific">Steinernema carpocapsae</name>
    <name type="common">Entomopathogenic nematode</name>
    <dbReference type="NCBI Taxonomy" id="34508"/>
    <lineage>
        <taxon>Eukaryota</taxon>
        <taxon>Metazoa</taxon>
        <taxon>Ecdysozoa</taxon>
        <taxon>Nematoda</taxon>
        <taxon>Chromadorea</taxon>
        <taxon>Rhabditida</taxon>
        <taxon>Tylenchina</taxon>
        <taxon>Panagrolaimomorpha</taxon>
        <taxon>Strongyloidoidea</taxon>
        <taxon>Steinernematidae</taxon>
        <taxon>Steinernema</taxon>
    </lineage>
</organism>
<evidence type="ECO:0000256" key="7">
    <source>
        <dbReference type="ARBA" id="ARBA00023242"/>
    </source>
</evidence>
<feature type="compositionally biased region" description="Low complexity" evidence="8">
    <location>
        <begin position="12"/>
        <end position="23"/>
    </location>
</feature>
<dbReference type="PANTHER" id="PTHR12801">
    <property type="entry name" value="RNA EXONUCLEASE REXO1 / RECO3 FAMILY MEMBER-RELATED"/>
    <property type="match status" value="1"/>
</dbReference>
<comment type="caution">
    <text evidence="10">The sequence shown here is derived from an EMBL/GenBank/DDBJ whole genome shotgun (WGS) entry which is preliminary data.</text>
</comment>
<dbReference type="FunFam" id="3.30.420.10:FF:000007">
    <property type="entry name" value="Interferon-stimulated exonuclease gene 20"/>
    <property type="match status" value="1"/>
</dbReference>
<dbReference type="EMBL" id="AZBU02000001">
    <property type="protein sequence ID" value="TMS39054.1"/>
    <property type="molecule type" value="Genomic_DNA"/>
</dbReference>
<dbReference type="PANTHER" id="PTHR12801:SF158">
    <property type="entry name" value="RNA EXONUCLEASE 4"/>
    <property type="match status" value="1"/>
</dbReference>
<comment type="similarity">
    <text evidence="2">Belongs to the REXO4 family.</text>
</comment>